<proteinExistence type="predicted"/>
<comment type="caution">
    <text evidence="2">The sequence shown here is derived from an EMBL/GenBank/DDBJ whole genome shotgun (WGS) entry which is preliminary data.</text>
</comment>
<keyword evidence="1" id="KW-0812">Transmembrane</keyword>
<evidence type="ECO:0000313" key="3">
    <source>
        <dbReference type="Proteomes" id="UP001199816"/>
    </source>
</evidence>
<evidence type="ECO:0000256" key="1">
    <source>
        <dbReference type="SAM" id="Phobius"/>
    </source>
</evidence>
<reference evidence="2 3" key="1">
    <citation type="submission" date="2021-11" db="EMBL/GenBank/DDBJ databases">
        <title>Genomic of Niabella pedocola.</title>
        <authorList>
            <person name="Wu T."/>
        </authorList>
    </citation>
    <scope>NUCLEOTIDE SEQUENCE [LARGE SCALE GENOMIC DNA]</scope>
    <source>
        <strain evidence="2 3">JCM 31011</strain>
    </source>
</reference>
<dbReference type="Proteomes" id="UP001199816">
    <property type="component" value="Unassembled WGS sequence"/>
</dbReference>
<keyword evidence="3" id="KW-1185">Reference proteome</keyword>
<evidence type="ECO:0000313" key="2">
    <source>
        <dbReference type="EMBL" id="MCD2425274.1"/>
    </source>
</evidence>
<protein>
    <recommendedName>
        <fullName evidence="4">Anti-sigma factor</fullName>
    </recommendedName>
</protein>
<feature type="transmembrane region" description="Helical" evidence="1">
    <location>
        <begin position="94"/>
        <end position="114"/>
    </location>
</feature>
<dbReference type="RefSeq" id="WP_231007721.1">
    <property type="nucleotide sequence ID" value="NZ_JAJNEC010000006.1"/>
</dbReference>
<name>A0ABS8PW27_9BACT</name>
<organism evidence="2 3">
    <name type="scientific">Niabella pedocola</name>
    <dbReference type="NCBI Taxonomy" id="1752077"/>
    <lineage>
        <taxon>Bacteria</taxon>
        <taxon>Pseudomonadati</taxon>
        <taxon>Bacteroidota</taxon>
        <taxon>Chitinophagia</taxon>
        <taxon>Chitinophagales</taxon>
        <taxon>Chitinophagaceae</taxon>
        <taxon>Niabella</taxon>
    </lineage>
</organism>
<gene>
    <name evidence="2" type="ORF">LQ567_20980</name>
</gene>
<evidence type="ECO:0008006" key="4">
    <source>
        <dbReference type="Google" id="ProtNLM"/>
    </source>
</evidence>
<sequence length="120" mass="14355">MAEDLKDILSHLNKEVSQETLLQYLKKELGREDVHEVERQLLEDPFYNDAVEGLQEVENPERLLLIADALNRDLKKRTEKKRKERNKRYLKPQWWLYFSILILLLLLVLVYLLLHGRMAG</sequence>
<keyword evidence="1" id="KW-1133">Transmembrane helix</keyword>
<dbReference type="EMBL" id="JAJNEC010000006">
    <property type="protein sequence ID" value="MCD2425274.1"/>
    <property type="molecule type" value="Genomic_DNA"/>
</dbReference>
<keyword evidence="1" id="KW-0472">Membrane</keyword>
<accession>A0ABS8PW27</accession>